<gene>
    <name evidence="1" type="ORF">BSZ39_09575</name>
</gene>
<keyword evidence="2" id="KW-1185">Reference proteome</keyword>
<sequence>MSPTRSAALPTFARKLRIAAPTSRDGAAIWETVEVTNVESYHQIIVQITTDTSEISWKTKRREGRA</sequence>
<organism evidence="1 2">
    <name type="scientific">Bowdeniella nasicola</name>
    <dbReference type="NCBI Taxonomy" id="208480"/>
    <lineage>
        <taxon>Bacteria</taxon>
        <taxon>Bacillati</taxon>
        <taxon>Actinomycetota</taxon>
        <taxon>Actinomycetes</taxon>
        <taxon>Actinomycetales</taxon>
        <taxon>Actinomycetaceae</taxon>
        <taxon>Bowdeniella</taxon>
    </lineage>
</organism>
<proteinExistence type="predicted"/>
<name>A0A1Q5Q147_9ACTO</name>
<evidence type="ECO:0000313" key="2">
    <source>
        <dbReference type="Proteomes" id="UP000185628"/>
    </source>
</evidence>
<accession>A0A1Q5Q147</accession>
<comment type="caution">
    <text evidence="1">The sequence shown here is derived from an EMBL/GenBank/DDBJ whole genome shotgun (WGS) entry which is preliminary data.</text>
</comment>
<dbReference type="EMBL" id="MQVR01000062">
    <property type="protein sequence ID" value="OKL53422.1"/>
    <property type="molecule type" value="Genomic_DNA"/>
</dbReference>
<dbReference type="AlphaFoldDB" id="A0A1Q5Q147"/>
<protein>
    <submittedName>
        <fullName evidence="1">Uncharacterized protein</fullName>
    </submittedName>
</protein>
<dbReference type="Proteomes" id="UP000185628">
    <property type="component" value="Unassembled WGS sequence"/>
</dbReference>
<dbReference type="RefSeq" id="WP_073717114.1">
    <property type="nucleotide sequence ID" value="NZ_MQVR01000062.1"/>
</dbReference>
<reference evidence="2" key="1">
    <citation type="submission" date="2016-12" db="EMBL/GenBank/DDBJ databases">
        <authorList>
            <person name="Meng X."/>
        </authorList>
    </citation>
    <scope>NUCLEOTIDE SEQUENCE [LARGE SCALE GENOMIC DNA]</scope>
    <source>
        <strain evidence="2">DSM 19116</strain>
    </source>
</reference>
<evidence type="ECO:0000313" key="1">
    <source>
        <dbReference type="EMBL" id="OKL53422.1"/>
    </source>
</evidence>